<name>A0ABM6GVV6_9ACTN</name>
<organism evidence="2 3">
    <name type="scientific">Streptomyces alfalfae</name>
    <dbReference type="NCBI Taxonomy" id="1642299"/>
    <lineage>
        <taxon>Bacteria</taxon>
        <taxon>Bacillati</taxon>
        <taxon>Actinomycetota</taxon>
        <taxon>Actinomycetes</taxon>
        <taxon>Kitasatosporales</taxon>
        <taxon>Streptomycetaceae</taxon>
        <taxon>Streptomyces</taxon>
    </lineage>
</organism>
<evidence type="ECO:0000313" key="3">
    <source>
        <dbReference type="Proteomes" id="UP000187191"/>
    </source>
</evidence>
<reference evidence="2 3" key="1">
    <citation type="submission" date="2016-05" db="EMBL/GenBank/DDBJ databases">
        <authorList>
            <person name="Gu J."/>
        </authorList>
    </citation>
    <scope>NUCLEOTIDE SEQUENCE [LARGE SCALE GENOMIC DNA]</scope>
    <source>
        <strain evidence="2 3">ACCC40021</strain>
    </source>
</reference>
<gene>
    <name evidence="2" type="ORF">A7J05_23220</name>
</gene>
<evidence type="ECO:0000256" key="1">
    <source>
        <dbReference type="SAM" id="MobiDB-lite"/>
    </source>
</evidence>
<keyword evidence="3" id="KW-1185">Reference proteome</keyword>
<proteinExistence type="predicted"/>
<feature type="region of interest" description="Disordered" evidence="1">
    <location>
        <begin position="54"/>
        <end position="77"/>
    </location>
</feature>
<dbReference type="EMBL" id="CP015588">
    <property type="protein sequence ID" value="APY88213.1"/>
    <property type="molecule type" value="Genomic_DNA"/>
</dbReference>
<evidence type="ECO:0000313" key="2">
    <source>
        <dbReference type="EMBL" id="APY88213.1"/>
    </source>
</evidence>
<protein>
    <recommendedName>
        <fullName evidence="4">HNH endonuclease</fullName>
    </recommendedName>
</protein>
<evidence type="ECO:0008006" key="4">
    <source>
        <dbReference type="Google" id="ProtNLM"/>
    </source>
</evidence>
<accession>A0ABM6GVV6</accession>
<dbReference type="RefSeq" id="WP_076686186.1">
    <property type="nucleotide sequence ID" value="NZ_CP015588.1"/>
</dbReference>
<dbReference type="Proteomes" id="UP000187191">
    <property type="component" value="Chromosome"/>
</dbReference>
<sequence>MPDLTDAQLDQLITDIGLKDPHRGQPIAPCGTQSAYTRHVRNGEPIDDACRKANTEAKRSKGTPTPSRRKPIAHGTLAGYRQHKYRGESACAECLEGHRLYVRDRDRKLAAARWARGGAR</sequence>